<evidence type="ECO:0000313" key="2">
    <source>
        <dbReference type="Proteomes" id="UP000032737"/>
    </source>
</evidence>
<dbReference type="EMBL" id="FO681348">
    <property type="protein sequence ID" value="CCV66286.1"/>
    <property type="molecule type" value="Genomic_DNA"/>
</dbReference>
<dbReference type="RefSeq" id="WP_030005146.1">
    <property type="nucleotide sequence ID" value="NC_022549.1"/>
</dbReference>
<accession>U4KPK8</accession>
<dbReference type="HOGENOM" id="CLU_1280874_0_0_14"/>
<proteinExistence type="predicted"/>
<organism evidence="1 2">
    <name type="scientific">Acholeplasma brassicae</name>
    <dbReference type="NCBI Taxonomy" id="61635"/>
    <lineage>
        <taxon>Bacteria</taxon>
        <taxon>Bacillati</taxon>
        <taxon>Mycoplasmatota</taxon>
        <taxon>Mollicutes</taxon>
        <taxon>Acholeplasmatales</taxon>
        <taxon>Acholeplasmataceae</taxon>
        <taxon>Acholeplasma</taxon>
    </lineage>
</organism>
<dbReference type="KEGG" id="abra:BN85312650"/>
<sequence length="215" mass="24872">MKISKEKALILWESRYGDHEVVEDFAGAWIYKEDYLDGETLREFYGDEESYNFGWGILYKKPLKFGGTETDDNLEIVHLENLEVIGEQKVFNINGITYEIKEIGHETFGIFDEYDNRFDFNEDSFMLGFDQFDEEEQGCGCGGHHHHHDEEQGCGCGGHHHHHDEEEQGCGCGGHHHHHENEEQGCGCGRHHHHHDDEEETCDCGNKLEDCECKQ</sequence>
<gene>
    <name evidence="1" type="ORF">BN85312650</name>
</gene>
<dbReference type="AlphaFoldDB" id="U4KPK8"/>
<name>U4KPK8_9MOLU</name>
<reference evidence="1 2" key="1">
    <citation type="journal article" date="2013" name="J. Mol. Microbiol. Biotechnol.">
        <title>Analysis of the Complete Genomes of Acholeplasma brassicae , A. palmae and A. laidlawii and Their Comparison to the Obligate Parasites from ' Candidatus Phytoplasma'.</title>
        <authorList>
            <person name="Kube M."/>
            <person name="Siewert C."/>
            <person name="Migdoll A.M."/>
            <person name="Duduk B."/>
            <person name="Holz S."/>
            <person name="Rabus R."/>
            <person name="Seemuller E."/>
            <person name="Mitrovic J."/>
            <person name="Muller I."/>
            <person name="Buttner C."/>
            <person name="Reinhardt R."/>
        </authorList>
    </citation>
    <scope>NUCLEOTIDE SEQUENCE [LARGE SCALE GENOMIC DNA]</scope>
    <source>
        <strain evidence="2">0502</strain>
    </source>
</reference>
<protein>
    <submittedName>
        <fullName evidence="1">Uncharacterized protein</fullName>
    </submittedName>
</protein>
<keyword evidence="2" id="KW-1185">Reference proteome</keyword>
<evidence type="ECO:0000313" key="1">
    <source>
        <dbReference type="EMBL" id="CCV66286.1"/>
    </source>
</evidence>
<dbReference type="STRING" id="61635.BN85312650"/>
<dbReference type="Proteomes" id="UP000032737">
    <property type="component" value="Chromosome"/>
</dbReference>